<comment type="similarity">
    <text evidence="3">Belongs to the GST superfamily. Sigma family.</text>
</comment>
<evidence type="ECO:0000313" key="8">
    <source>
        <dbReference type="Proteomes" id="UP001620645"/>
    </source>
</evidence>
<reference evidence="7 8" key="1">
    <citation type="submission" date="2024-10" db="EMBL/GenBank/DDBJ databases">
        <authorList>
            <person name="Kim D."/>
        </authorList>
    </citation>
    <scope>NUCLEOTIDE SEQUENCE [LARGE SCALE GENOMIC DNA]</scope>
    <source>
        <strain evidence="7">Taebaek</strain>
    </source>
</reference>
<dbReference type="EC" id="2.5.1.18" evidence="1"/>
<dbReference type="GO" id="GO:0004364">
    <property type="term" value="F:glutathione transferase activity"/>
    <property type="evidence" value="ECO:0007669"/>
    <property type="project" value="UniProtKB-EC"/>
</dbReference>
<dbReference type="InterPro" id="IPR050213">
    <property type="entry name" value="GST_superfamily"/>
</dbReference>
<dbReference type="PANTHER" id="PTHR11571">
    <property type="entry name" value="GLUTATHIONE S-TRANSFERASE"/>
    <property type="match status" value="1"/>
</dbReference>
<feature type="domain" description="GST C-terminal" evidence="6">
    <location>
        <begin position="81"/>
        <end position="211"/>
    </location>
</feature>
<comment type="catalytic activity">
    <reaction evidence="4">
        <text>RX + glutathione = an S-substituted glutathione + a halide anion + H(+)</text>
        <dbReference type="Rhea" id="RHEA:16437"/>
        <dbReference type="ChEBI" id="CHEBI:15378"/>
        <dbReference type="ChEBI" id="CHEBI:16042"/>
        <dbReference type="ChEBI" id="CHEBI:17792"/>
        <dbReference type="ChEBI" id="CHEBI:57925"/>
        <dbReference type="ChEBI" id="CHEBI:90779"/>
        <dbReference type="EC" id="2.5.1.18"/>
    </reaction>
</comment>
<proteinExistence type="inferred from homology"/>
<feature type="domain" description="GST N-terminal" evidence="5">
    <location>
        <begin position="2"/>
        <end position="79"/>
    </location>
</feature>
<dbReference type="InterPro" id="IPR004045">
    <property type="entry name" value="Glutathione_S-Trfase_N"/>
</dbReference>
<dbReference type="PROSITE" id="PS50405">
    <property type="entry name" value="GST_CTER"/>
    <property type="match status" value="1"/>
</dbReference>
<dbReference type="SUPFAM" id="SSF52833">
    <property type="entry name" value="Thioredoxin-like"/>
    <property type="match status" value="1"/>
</dbReference>
<dbReference type="AlphaFoldDB" id="A0ABD2JNJ4"/>
<keyword evidence="8" id="KW-1185">Reference proteome</keyword>
<evidence type="ECO:0000256" key="3">
    <source>
        <dbReference type="ARBA" id="ARBA00038317"/>
    </source>
</evidence>
<gene>
    <name evidence="7" type="ORF">niasHS_005953</name>
</gene>
<dbReference type="Proteomes" id="UP001620645">
    <property type="component" value="Unassembled WGS sequence"/>
</dbReference>
<protein>
    <recommendedName>
        <fullName evidence="1">glutathione transferase</fullName>
        <ecNumber evidence="1">2.5.1.18</ecNumber>
    </recommendedName>
</protein>
<name>A0ABD2JNJ4_HETSC</name>
<dbReference type="EMBL" id="JBICCN010000121">
    <property type="protein sequence ID" value="KAL3092003.1"/>
    <property type="molecule type" value="Genomic_DNA"/>
</dbReference>
<dbReference type="CDD" id="cd03192">
    <property type="entry name" value="GST_C_Sigma_like"/>
    <property type="match status" value="1"/>
</dbReference>
<dbReference type="FunFam" id="3.40.30.10:FF:000035">
    <property type="entry name" value="hematopoietic prostaglandin D synthase"/>
    <property type="match status" value="1"/>
</dbReference>
<evidence type="ECO:0000259" key="6">
    <source>
        <dbReference type="PROSITE" id="PS50405"/>
    </source>
</evidence>
<dbReference type="InterPro" id="IPR010987">
    <property type="entry name" value="Glutathione-S-Trfase_C-like"/>
</dbReference>
<accession>A0ABD2JNJ4</accession>
<evidence type="ECO:0000313" key="7">
    <source>
        <dbReference type="EMBL" id="KAL3092003.1"/>
    </source>
</evidence>
<dbReference type="SUPFAM" id="SSF47616">
    <property type="entry name" value="GST C-terminal domain-like"/>
    <property type="match status" value="1"/>
</dbReference>
<evidence type="ECO:0000259" key="5">
    <source>
        <dbReference type="PROSITE" id="PS50404"/>
    </source>
</evidence>
<dbReference type="InterPro" id="IPR004046">
    <property type="entry name" value="GST_C"/>
</dbReference>
<dbReference type="InterPro" id="IPR040079">
    <property type="entry name" value="Glutathione_S-Trfase"/>
</dbReference>
<keyword evidence="2" id="KW-0808">Transferase</keyword>
<dbReference type="SFLD" id="SFLDS00019">
    <property type="entry name" value="Glutathione_Transferase_(cytos"/>
    <property type="match status" value="1"/>
</dbReference>
<dbReference type="SFLD" id="SFLDG01205">
    <property type="entry name" value="AMPS.1"/>
    <property type="match status" value="1"/>
</dbReference>
<dbReference type="InterPro" id="IPR036249">
    <property type="entry name" value="Thioredoxin-like_sf"/>
</dbReference>
<dbReference type="PROSITE" id="PS50404">
    <property type="entry name" value="GST_NTER"/>
    <property type="match status" value="1"/>
</dbReference>
<dbReference type="PANTHER" id="PTHR11571:SF224">
    <property type="entry name" value="HEMATOPOIETIC PROSTAGLANDIN D SYNTHASE"/>
    <property type="match status" value="1"/>
</dbReference>
<sequence length="211" mass="23804">MVHYKLYYFDLTARGEPIRYLLHYAGQPFEDIRIKAEDWPKEKPKFTYGQVPVLEVDGKQLAQQAAIVQHLAEKFELAGQNAWERAKALEFTCFVDDIINGVKPYLGATIGFLPGDEAALRSDVFLPCVQKAFPLLIAQLDQSKSGFMLPSGLSYADFVVSCAFEMLCQLDAAADFLPNEYPSLAKLTERVKALPQLQKYFSTGKNQKHKM</sequence>
<organism evidence="7 8">
    <name type="scientific">Heterodera schachtii</name>
    <name type="common">Sugarbeet cyst nematode worm</name>
    <name type="synonym">Tylenchus schachtii</name>
    <dbReference type="NCBI Taxonomy" id="97005"/>
    <lineage>
        <taxon>Eukaryota</taxon>
        <taxon>Metazoa</taxon>
        <taxon>Ecdysozoa</taxon>
        <taxon>Nematoda</taxon>
        <taxon>Chromadorea</taxon>
        <taxon>Rhabditida</taxon>
        <taxon>Tylenchina</taxon>
        <taxon>Tylenchomorpha</taxon>
        <taxon>Tylenchoidea</taxon>
        <taxon>Heteroderidae</taxon>
        <taxon>Heteroderinae</taxon>
        <taxon>Heterodera</taxon>
    </lineage>
</organism>
<dbReference type="Pfam" id="PF02798">
    <property type="entry name" value="GST_N"/>
    <property type="match status" value="1"/>
</dbReference>
<evidence type="ECO:0000256" key="2">
    <source>
        <dbReference type="ARBA" id="ARBA00022679"/>
    </source>
</evidence>
<dbReference type="Gene3D" id="1.20.1050.10">
    <property type="match status" value="1"/>
</dbReference>
<evidence type="ECO:0000256" key="4">
    <source>
        <dbReference type="ARBA" id="ARBA00047960"/>
    </source>
</evidence>
<dbReference type="Pfam" id="PF14497">
    <property type="entry name" value="GST_C_3"/>
    <property type="match status" value="1"/>
</dbReference>
<dbReference type="Gene3D" id="3.40.30.10">
    <property type="entry name" value="Glutaredoxin"/>
    <property type="match status" value="1"/>
</dbReference>
<evidence type="ECO:0000256" key="1">
    <source>
        <dbReference type="ARBA" id="ARBA00012452"/>
    </source>
</evidence>
<dbReference type="InterPro" id="IPR036282">
    <property type="entry name" value="Glutathione-S-Trfase_C_sf"/>
</dbReference>
<dbReference type="SFLD" id="SFLDG00363">
    <property type="entry name" value="AMPS_(cytGST):_Alpha-__Mu-__Pi"/>
    <property type="match status" value="1"/>
</dbReference>
<dbReference type="GO" id="GO:0004602">
    <property type="term" value="F:glutathione peroxidase activity"/>
    <property type="evidence" value="ECO:0007669"/>
    <property type="project" value="UniProtKB-ARBA"/>
</dbReference>
<comment type="caution">
    <text evidence="7">The sequence shown here is derived from an EMBL/GenBank/DDBJ whole genome shotgun (WGS) entry which is preliminary data.</text>
</comment>
<dbReference type="CDD" id="cd03039">
    <property type="entry name" value="GST_N_Sigma_like"/>
    <property type="match status" value="1"/>
</dbReference>